<gene>
    <name evidence="1" type="primary">Contig12080.g12919</name>
    <name evidence="1" type="ORF">STYLEM_3627</name>
</gene>
<dbReference type="AlphaFoldDB" id="A0A077ZXL4"/>
<keyword evidence="2" id="KW-1185">Reference proteome</keyword>
<evidence type="ECO:0000313" key="1">
    <source>
        <dbReference type="EMBL" id="CDW74645.1"/>
    </source>
</evidence>
<reference evidence="1 2" key="1">
    <citation type="submission" date="2014-06" db="EMBL/GenBank/DDBJ databases">
        <authorList>
            <person name="Swart Estienne"/>
        </authorList>
    </citation>
    <scope>NUCLEOTIDE SEQUENCE [LARGE SCALE GENOMIC DNA]</scope>
    <source>
        <strain evidence="1 2">130c</strain>
    </source>
</reference>
<accession>A0A077ZXL4</accession>
<sequence>MIQKQDETVKTFQFGSTTILQKLKQFEDKFDTENAREISMGFNQVSPSIANSGDIKIECLDQQHHFLPQIQTKKTNKKLKKYNKKRAQLIAKLSSLVIPNKDVPTTNHILNNMDATSARSPTKKIQAFDFEETGKNLLHAKTKKSPKTSQFKNQKKANLNLNFNAVINSEDSQELNEQQTGRLQYEDDSDYQTPQQKMQSPSNQLSIPIRSPIQLRNRSQTSLHMQLFKLGNQVQGRIRKRSNFQDNSPKNLINQEQNTISFFKLSPS</sequence>
<proteinExistence type="predicted"/>
<dbReference type="InParanoid" id="A0A077ZXL4"/>
<organism evidence="1 2">
    <name type="scientific">Stylonychia lemnae</name>
    <name type="common">Ciliate</name>
    <dbReference type="NCBI Taxonomy" id="5949"/>
    <lineage>
        <taxon>Eukaryota</taxon>
        <taxon>Sar</taxon>
        <taxon>Alveolata</taxon>
        <taxon>Ciliophora</taxon>
        <taxon>Intramacronucleata</taxon>
        <taxon>Spirotrichea</taxon>
        <taxon>Stichotrichia</taxon>
        <taxon>Sporadotrichida</taxon>
        <taxon>Oxytrichidae</taxon>
        <taxon>Stylonychinae</taxon>
        <taxon>Stylonychia</taxon>
    </lineage>
</organism>
<dbReference type="Proteomes" id="UP000039865">
    <property type="component" value="Unassembled WGS sequence"/>
</dbReference>
<dbReference type="EMBL" id="CCKQ01003525">
    <property type="protein sequence ID" value="CDW74645.1"/>
    <property type="molecule type" value="Genomic_DNA"/>
</dbReference>
<evidence type="ECO:0000313" key="2">
    <source>
        <dbReference type="Proteomes" id="UP000039865"/>
    </source>
</evidence>
<protein>
    <submittedName>
        <fullName evidence="1">Uncharacterized protein</fullName>
    </submittedName>
</protein>
<name>A0A077ZXL4_STYLE</name>